<gene>
    <name evidence="2" type="ORF">KDL28_23630</name>
</gene>
<organism evidence="2 3">
    <name type="scientific">Pseudonocardia humida</name>
    <dbReference type="NCBI Taxonomy" id="2800819"/>
    <lineage>
        <taxon>Bacteria</taxon>
        <taxon>Bacillati</taxon>
        <taxon>Actinomycetota</taxon>
        <taxon>Actinomycetes</taxon>
        <taxon>Pseudonocardiales</taxon>
        <taxon>Pseudonocardiaceae</taxon>
        <taxon>Pseudonocardia</taxon>
    </lineage>
</organism>
<protein>
    <submittedName>
        <fullName evidence="2">Enoyl-CoA hydratase/isomerase family protein</fullName>
    </submittedName>
</protein>
<sequence length="277" mass="29100">MQRVSSGIDTGTTDLLARVDRGVGVLTLNRPDRRNALSGAMFEALARLLDEWESDDRIGAVLLTGAGPAFCAGGDVKGFAERGGEVGGHSAPIEERVQRQRASQQATTGRLHGFAKPTIAALPGAAAGAGIGLALACDLRVGCERSAFVGAFARVGLSGDYGAVWGMTRLVGPARARQVMFLGERVDAATALDWGLLNWVVPTDELEEYAVAAAAGLAAGPRQALASMKANLLDAEQLDLAAAMDREVPRHLACGVTDDHREAVQAFVEKRPAVFRR</sequence>
<name>A0ABT1A550_9PSEU</name>
<dbReference type="Gene3D" id="1.10.12.10">
    <property type="entry name" value="Lyase 2-enoyl-coa Hydratase, Chain A, domain 2"/>
    <property type="match status" value="1"/>
</dbReference>
<dbReference type="SUPFAM" id="SSF52096">
    <property type="entry name" value="ClpP/crotonase"/>
    <property type="match status" value="1"/>
</dbReference>
<dbReference type="InterPro" id="IPR014748">
    <property type="entry name" value="Enoyl-CoA_hydra_C"/>
</dbReference>
<dbReference type="PANTHER" id="PTHR43802:SF1">
    <property type="entry name" value="IP11341P-RELATED"/>
    <property type="match status" value="1"/>
</dbReference>
<evidence type="ECO:0000256" key="1">
    <source>
        <dbReference type="ARBA" id="ARBA00005254"/>
    </source>
</evidence>
<dbReference type="InterPro" id="IPR001753">
    <property type="entry name" value="Enoyl-CoA_hydra/iso"/>
</dbReference>
<evidence type="ECO:0000313" key="2">
    <source>
        <dbReference type="EMBL" id="MCO1658056.1"/>
    </source>
</evidence>
<dbReference type="Proteomes" id="UP001165283">
    <property type="component" value="Unassembled WGS sequence"/>
</dbReference>
<dbReference type="Gene3D" id="3.90.226.10">
    <property type="entry name" value="2-enoyl-CoA Hydratase, Chain A, domain 1"/>
    <property type="match status" value="1"/>
</dbReference>
<dbReference type="RefSeq" id="WP_252441706.1">
    <property type="nucleotide sequence ID" value="NZ_JAGSOV010000050.1"/>
</dbReference>
<accession>A0ABT1A550</accession>
<evidence type="ECO:0000313" key="3">
    <source>
        <dbReference type="Proteomes" id="UP001165283"/>
    </source>
</evidence>
<dbReference type="CDD" id="cd06558">
    <property type="entry name" value="crotonase-like"/>
    <property type="match status" value="1"/>
</dbReference>
<dbReference type="EMBL" id="JAGSOV010000050">
    <property type="protein sequence ID" value="MCO1658056.1"/>
    <property type="molecule type" value="Genomic_DNA"/>
</dbReference>
<dbReference type="InterPro" id="IPR029045">
    <property type="entry name" value="ClpP/crotonase-like_dom_sf"/>
</dbReference>
<comment type="caution">
    <text evidence="2">The sequence shown here is derived from an EMBL/GenBank/DDBJ whole genome shotgun (WGS) entry which is preliminary data.</text>
</comment>
<reference evidence="2" key="1">
    <citation type="submission" date="2021-04" db="EMBL/GenBank/DDBJ databases">
        <title>Pseudonocardia sp. nov., isolated from sandy soil of mangrove forest.</title>
        <authorList>
            <person name="Zan Z."/>
            <person name="Huang R."/>
            <person name="Liu W."/>
        </authorList>
    </citation>
    <scope>NUCLEOTIDE SEQUENCE</scope>
    <source>
        <strain evidence="2">S2-4</strain>
    </source>
</reference>
<comment type="similarity">
    <text evidence="1">Belongs to the enoyl-CoA hydratase/isomerase family.</text>
</comment>
<proteinExistence type="inferred from homology"/>
<dbReference type="Pfam" id="PF00378">
    <property type="entry name" value="ECH_1"/>
    <property type="match status" value="1"/>
</dbReference>
<dbReference type="PANTHER" id="PTHR43802">
    <property type="entry name" value="ENOYL-COA HYDRATASE"/>
    <property type="match status" value="1"/>
</dbReference>
<keyword evidence="3" id="KW-1185">Reference proteome</keyword>